<keyword evidence="3 6" id="KW-0812">Transmembrane</keyword>
<organism evidence="8 10">
    <name type="scientific">Archangium gephyra</name>
    <dbReference type="NCBI Taxonomy" id="48"/>
    <lineage>
        <taxon>Bacteria</taxon>
        <taxon>Pseudomonadati</taxon>
        <taxon>Myxococcota</taxon>
        <taxon>Myxococcia</taxon>
        <taxon>Myxococcales</taxon>
        <taxon>Cystobacterineae</taxon>
        <taxon>Archangiaceae</taxon>
        <taxon>Archangium</taxon>
    </lineage>
</organism>
<dbReference type="Pfam" id="PF04138">
    <property type="entry name" value="GtrA_DPMS_TM"/>
    <property type="match status" value="1"/>
</dbReference>
<reference evidence="8 10" key="1">
    <citation type="submission" date="2015-05" db="EMBL/GenBank/DDBJ databases">
        <title>Genome assembly of Archangium gephyra DSM 2261.</title>
        <authorList>
            <person name="Sharma G."/>
            <person name="Subramanian S."/>
        </authorList>
    </citation>
    <scope>NUCLEOTIDE SEQUENCE [LARGE SCALE GENOMIC DNA]</scope>
    <source>
        <strain evidence="8 10">DSM 2261</strain>
    </source>
</reference>
<reference evidence="9 11" key="2">
    <citation type="submission" date="2018-08" db="EMBL/GenBank/DDBJ databases">
        <title>Genomic Encyclopedia of Archaeal and Bacterial Type Strains, Phase II (KMG-II): from individual species to whole genera.</title>
        <authorList>
            <person name="Goeker M."/>
        </authorList>
    </citation>
    <scope>NUCLEOTIDE SEQUENCE [LARGE SCALE GENOMIC DNA]</scope>
    <source>
        <strain evidence="9 11">DSM 2261</strain>
    </source>
</reference>
<feature type="transmembrane region" description="Helical" evidence="6">
    <location>
        <begin position="45"/>
        <end position="68"/>
    </location>
</feature>
<sequence>MDRLSQKTQLQILAFIGVGGAQLLVDAAVFHLLVQWSVPTVPANFTGRLVGACVGFVLNATMTFRSAMQGRMSWQAWRRFWMFWFAMSVISSVLVRSGQALLPADLQDSGALTAVKLGVEATLAAFSFIISRQWVFQT</sequence>
<dbReference type="InterPro" id="IPR051401">
    <property type="entry name" value="GtrA_CellWall_Glycosyl"/>
</dbReference>
<dbReference type="AlphaFoldDB" id="A0AAC8QHG6"/>
<dbReference type="GO" id="GO:0005886">
    <property type="term" value="C:plasma membrane"/>
    <property type="evidence" value="ECO:0007669"/>
    <property type="project" value="TreeGrafter"/>
</dbReference>
<evidence type="ECO:0000313" key="9">
    <source>
        <dbReference type="EMBL" id="REG26601.1"/>
    </source>
</evidence>
<keyword evidence="5 6" id="KW-0472">Membrane</keyword>
<dbReference type="Proteomes" id="UP000035579">
    <property type="component" value="Chromosome"/>
</dbReference>
<dbReference type="KEGG" id="age:AA314_08816"/>
<dbReference type="PANTHER" id="PTHR38459:SF1">
    <property type="entry name" value="PROPHAGE BACTOPRENOL-LINKED GLUCOSE TRANSLOCASE HOMOLOG"/>
    <property type="match status" value="1"/>
</dbReference>
<dbReference type="GO" id="GO:0000271">
    <property type="term" value="P:polysaccharide biosynthetic process"/>
    <property type="evidence" value="ECO:0007669"/>
    <property type="project" value="InterPro"/>
</dbReference>
<gene>
    <name evidence="8" type="ORF">AA314_08816</name>
    <name evidence="9" type="ORF">ATI61_111150</name>
</gene>
<accession>A0AAC8QHG6</accession>
<dbReference type="EMBL" id="QUMU01000011">
    <property type="protein sequence ID" value="REG26601.1"/>
    <property type="molecule type" value="Genomic_DNA"/>
</dbReference>
<keyword evidence="4 6" id="KW-1133">Transmembrane helix</keyword>
<evidence type="ECO:0000313" key="8">
    <source>
        <dbReference type="EMBL" id="AKJ07190.1"/>
    </source>
</evidence>
<evidence type="ECO:0000256" key="5">
    <source>
        <dbReference type="ARBA" id="ARBA00023136"/>
    </source>
</evidence>
<comment type="similarity">
    <text evidence="2">Belongs to the GtrA family.</text>
</comment>
<comment type="subcellular location">
    <subcellularLocation>
        <location evidence="1">Membrane</location>
        <topology evidence="1">Multi-pass membrane protein</topology>
    </subcellularLocation>
</comment>
<evidence type="ECO:0000256" key="3">
    <source>
        <dbReference type="ARBA" id="ARBA00022692"/>
    </source>
</evidence>
<dbReference type="InterPro" id="IPR007267">
    <property type="entry name" value="GtrA_DPMS_TM"/>
</dbReference>
<evidence type="ECO:0000313" key="11">
    <source>
        <dbReference type="Proteomes" id="UP000256345"/>
    </source>
</evidence>
<proteinExistence type="inferred from homology"/>
<keyword evidence="11" id="KW-1185">Reference proteome</keyword>
<dbReference type="PANTHER" id="PTHR38459">
    <property type="entry name" value="PROPHAGE BACTOPRENOL-LINKED GLUCOSE TRANSLOCASE HOMOLOG"/>
    <property type="match status" value="1"/>
</dbReference>
<dbReference type="RefSeq" id="WP_053067179.1">
    <property type="nucleotide sequence ID" value="NZ_CP011509.1"/>
</dbReference>
<evidence type="ECO:0000256" key="1">
    <source>
        <dbReference type="ARBA" id="ARBA00004141"/>
    </source>
</evidence>
<feature type="transmembrane region" description="Helical" evidence="6">
    <location>
        <begin position="110"/>
        <end position="130"/>
    </location>
</feature>
<protein>
    <submittedName>
        <fullName evidence="9">Flippase GtrA</fullName>
    </submittedName>
</protein>
<evidence type="ECO:0000256" key="4">
    <source>
        <dbReference type="ARBA" id="ARBA00022989"/>
    </source>
</evidence>
<evidence type="ECO:0000256" key="6">
    <source>
        <dbReference type="SAM" id="Phobius"/>
    </source>
</evidence>
<feature type="transmembrane region" description="Helical" evidence="6">
    <location>
        <begin position="80"/>
        <end position="98"/>
    </location>
</feature>
<name>A0AAC8QHG6_9BACT</name>
<evidence type="ECO:0000313" key="10">
    <source>
        <dbReference type="Proteomes" id="UP000035579"/>
    </source>
</evidence>
<feature type="domain" description="GtrA/DPMS transmembrane" evidence="7">
    <location>
        <begin position="15"/>
        <end position="136"/>
    </location>
</feature>
<evidence type="ECO:0000256" key="2">
    <source>
        <dbReference type="ARBA" id="ARBA00009399"/>
    </source>
</evidence>
<dbReference type="Proteomes" id="UP000256345">
    <property type="component" value="Unassembled WGS sequence"/>
</dbReference>
<dbReference type="EMBL" id="CP011509">
    <property type="protein sequence ID" value="AKJ07190.1"/>
    <property type="molecule type" value="Genomic_DNA"/>
</dbReference>
<feature type="transmembrane region" description="Helical" evidence="6">
    <location>
        <begin position="12"/>
        <end position="33"/>
    </location>
</feature>
<evidence type="ECO:0000259" key="7">
    <source>
        <dbReference type="Pfam" id="PF04138"/>
    </source>
</evidence>